<accession>A0ABW4PFL4</accession>
<evidence type="ECO:0000256" key="1">
    <source>
        <dbReference type="SAM" id="MobiDB-lite"/>
    </source>
</evidence>
<feature type="region of interest" description="Disordered" evidence="1">
    <location>
        <begin position="69"/>
        <end position="97"/>
    </location>
</feature>
<reference evidence="4" key="1">
    <citation type="journal article" date="2019" name="Int. J. Syst. Evol. Microbiol.">
        <title>The Global Catalogue of Microorganisms (GCM) 10K type strain sequencing project: providing services to taxonomists for standard genome sequencing and annotation.</title>
        <authorList>
            <consortium name="The Broad Institute Genomics Platform"/>
            <consortium name="The Broad Institute Genome Sequencing Center for Infectious Disease"/>
            <person name="Wu L."/>
            <person name="Ma J."/>
        </authorList>
    </citation>
    <scope>NUCLEOTIDE SEQUENCE [LARGE SCALE GENOMIC DNA]</scope>
    <source>
        <strain evidence="4">CGMCC 4.7455</strain>
    </source>
</reference>
<name>A0ABW4PFL4_9ACTN</name>
<organism evidence="3 4">
    <name type="scientific">Streptomyces desertarenae</name>
    <dbReference type="NCBI Taxonomy" id="2666184"/>
    <lineage>
        <taxon>Bacteria</taxon>
        <taxon>Bacillati</taxon>
        <taxon>Actinomycetota</taxon>
        <taxon>Actinomycetes</taxon>
        <taxon>Kitasatosporales</taxon>
        <taxon>Streptomycetaceae</taxon>
        <taxon>Streptomyces</taxon>
    </lineage>
</organism>
<dbReference type="Gene3D" id="3.30.70.2390">
    <property type="match status" value="1"/>
</dbReference>
<dbReference type="Proteomes" id="UP001597365">
    <property type="component" value="Unassembled WGS sequence"/>
</dbReference>
<gene>
    <name evidence="3" type="ORF">ACFSJS_05285</name>
</gene>
<dbReference type="InterPro" id="IPR027381">
    <property type="entry name" value="LytR/CpsA/Psr_C"/>
</dbReference>
<feature type="domain" description="LytR/CpsA/Psr regulator C-terminal" evidence="2">
    <location>
        <begin position="99"/>
        <end position="211"/>
    </location>
</feature>
<evidence type="ECO:0000313" key="4">
    <source>
        <dbReference type="Proteomes" id="UP001597365"/>
    </source>
</evidence>
<sequence length="239" mass="24007">MSMLTPPGMGGKYRITGDGYPRMRRPRRRRRIAAVTVAAAAALGVLSWGTVQLYDTFTGGGTSVQLASDGRNCERGTGGKDAAGGSPPSPRALPEPSAITVNVYNATTRGGLARKTADALEKRGFRIGEVANAPASLDKKVKEAGLLMGPPSAYGSGALDVLRTQLPQAETRAAGRGGSPKPSASPDASGKPGAGKAAAGTVVDLVIGDAFDGLAAEKAARKALAALAAPSPSPSPSAC</sequence>
<evidence type="ECO:0000313" key="3">
    <source>
        <dbReference type="EMBL" id="MFD1829074.1"/>
    </source>
</evidence>
<evidence type="ECO:0000259" key="2">
    <source>
        <dbReference type="Pfam" id="PF13399"/>
    </source>
</evidence>
<protein>
    <submittedName>
        <fullName evidence="3">LytR C-terminal domain-containing protein</fullName>
    </submittedName>
</protein>
<keyword evidence="4" id="KW-1185">Reference proteome</keyword>
<dbReference type="EMBL" id="JBHUFU010000002">
    <property type="protein sequence ID" value="MFD1829074.1"/>
    <property type="molecule type" value="Genomic_DNA"/>
</dbReference>
<feature type="region of interest" description="Disordered" evidence="1">
    <location>
        <begin position="170"/>
        <end position="196"/>
    </location>
</feature>
<feature type="region of interest" description="Disordered" evidence="1">
    <location>
        <begin position="1"/>
        <end position="25"/>
    </location>
</feature>
<dbReference type="Pfam" id="PF13399">
    <property type="entry name" value="LytR_C"/>
    <property type="match status" value="1"/>
</dbReference>
<comment type="caution">
    <text evidence="3">The sequence shown here is derived from an EMBL/GenBank/DDBJ whole genome shotgun (WGS) entry which is preliminary data.</text>
</comment>
<dbReference type="RefSeq" id="WP_380897257.1">
    <property type="nucleotide sequence ID" value="NZ_JBHUFU010000002.1"/>
</dbReference>
<proteinExistence type="predicted"/>